<keyword evidence="1" id="KW-0472">Membrane</keyword>
<dbReference type="EMBL" id="CP030850">
    <property type="protein sequence ID" value="AXE18418.1"/>
    <property type="molecule type" value="Genomic_DNA"/>
</dbReference>
<organism evidence="2 3">
    <name type="scientific">Runella rosea</name>
    <dbReference type="NCBI Taxonomy" id="2259595"/>
    <lineage>
        <taxon>Bacteria</taxon>
        <taxon>Pseudomonadati</taxon>
        <taxon>Bacteroidota</taxon>
        <taxon>Cytophagia</taxon>
        <taxon>Cytophagales</taxon>
        <taxon>Spirosomataceae</taxon>
        <taxon>Runella</taxon>
    </lineage>
</organism>
<keyword evidence="1" id="KW-1133">Transmembrane helix</keyword>
<evidence type="ECO:0000256" key="1">
    <source>
        <dbReference type="SAM" id="Phobius"/>
    </source>
</evidence>
<protein>
    <submittedName>
        <fullName evidence="2">Uncharacterized protein</fullName>
    </submittedName>
</protein>
<dbReference type="AlphaFoldDB" id="A0A344TIE7"/>
<sequence length="75" mass="8880">MIQYIEGLFVIRHWAPKQFKNLTIKKPSIFFGSRTALRLSKLKKGLRILIPFDLFCTLTGSYRPILFIYLIKTFK</sequence>
<feature type="transmembrane region" description="Helical" evidence="1">
    <location>
        <begin position="48"/>
        <end position="71"/>
    </location>
</feature>
<gene>
    <name evidence="2" type="ORF">DR864_11980</name>
</gene>
<reference evidence="2 3" key="1">
    <citation type="submission" date="2018-07" db="EMBL/GenBank/DDBJ databases">
        <title>Genome sequencing of Runella.</title>
        <authorList>
            <person name="Baek M.-G."/>
            <person name="Yi H."/>
        </authorList>
    </citation>
    <scope>NUCLEOTIDE SEQUENCE [LARGE SCALE GENOMIC DNA]</scope>
    <source>
        <strain evidence="2 3">HYN0085</strain>
    </source>
</reference>
<proteinExistence type="predicted"/>
<evidence type="ECO:0000313" key="3">
    <source>
        <dbReference type="Proteomes" id="UP000251993"/>
    </source>
</evidence>
<name>A0A344TIE7_9BACT</name>
<accession>A0A344TIE7</accession>
<evidence type="ECO:0000313" key="2">
    <source>
        <dbReference type="EMBL" id="AXE18418.1"/>
    </source>
</evidence>
<keyword evidence="1" id="KW-0812">Transmembrane</keyword>
<dbReference type="Proteomes" id="UP000251993">
    <property type="component" value="Chromosome"/>
</dbReference>
<dbReference type="KEGG" id="run:DR864_11980"/>
<keyword evidence="3" id="KW-1185">Reference proteome</keyword>